<dbReference type="Pfam" id="PF02706">
    <property type="entry name" value="Wzz"/>
    <property type="match status" value="1"/>
</dbReference>
<feature type="transmembrane region" description="Helical" evidence="15">
    <location>
        <begin position="31"/>
        <end position="54"/>
    </location>
</feature>
<evidence type="ECO:0000313" key="20">
    <source>
        <dbReference type="Proteomes" id="UP000030901"/>
    </source>
</evidence>
<keyword evidence="14" id="KW-0175">Coiled coil</keyword>
<evidence type="ECO:0000256" key="9">
    <source>
        <dbReference type="ARBA" id="ARBA00022840"/>
    </source>
</evidence>
<dbReference type="Pfam" id="PF23607">
    <property type="entry name" value="WZC_N"/>
    <property type="match status" value="1"/>
</dbReference>
<dbReference type="CDD" id="cd05387">
    <property type="entry name" value="BY-kinase"/>
    <property type="match status" value="1"/>
</dbReference>
<dbReference type="GO" id="GO:0005524">
    <property type="term" value="F:ATP binding"/>
    <property type="evidence" value="ECO:0007669"/>
    <property type="project" value="UniProtKB-KW"/>
</dbReference>
<dbReference type="OrthoDB" id="9775724at2"/>
<feature type="coiled-coil region" evidence="14">
    <location>
        <begin position="266"/>
        <end position="300"/>
    </location>
</feature>
<keyword evidence="9" id="KW-0067">ATP-binding</keyword>
<dbReference type="NCBIfam" id="TIGR01007">
    <property type="entry name" value="eps_fam"/>
    <property type="match status" value="1"/>
</dbReference>
<evidence type="ECO:0000256" key="12">
    <source>
        <dbReference type="ARBA" id="ARBA00023137"/>
    </source>
</evidence>
<accession>A0A0A7RZQ7</accession>
<proteinExistence type="inferred from homology"/>
<keyword evidence="7" id="KW-0547">Nucleotide-binding</keyword>
<feature type="domain" description="AAA" evidence="17">
    <location>
        <begin position="534"/>
        <end position="652"/>
    </location>
</feature>
<feature type="domain" description="Polysaccharide chain length determinant N-terminal" evidence="16">
    <location>
        <begin position="14"/>
        <end position="105"/>
    </location>
</feature>
<evidence type="ECO:0000256" key="10">
    <source>
        <dbReference type="ARBA" id="ARBA00022989"/>
    </source>
</evidence>
<evidence type="ECO:0000259" key="17">
    <source>
        <dbReference type="Pfam" id="PF13614"/>
    </source>
</evidence>
<keyword evidence="10 15" id="KW-1133">Transmembrane helix</keyword>
<evidence type="ECO:0000256" key="15">
    <source>
        <dbReference type="SAM" id="Phobius"/>
    </source>
</evidence>
<evidence type="ECO:0000259" key="16">
    <source>
        <dbReference type="Pfam" id="PF02706"/>
    </source>
</evidence>
<keyword evidence="4" id="KW-0997">Cell inner membrane</keyword>
<dbReference type="HOGENOM" id="CLU_009912_0_0_6"/>
<dbReference type="InterPro" id="IPR050445">
    <property type="entry name" value="Bact_polysacc_biosynth/exp"/>
</dbReference>
<feature type="transmembrane region" description="Helical" evidence="15">
    <location>
        <begin position="422"/>
        <end position="446"/>
    </location>
</feature>
<dbReference type="InterPro" id="IPR025669">
    <property type="entry name" value="AAA_dom"/>
</dbReference>
<gene>
    <name evidence="19" type="ORF">FPB0191_00258</name>
</gene>
<evidence type="ECO:0000256" key="1">
    <source>
        <dbReference type="ARBA" id="ARBA00004429"/>
    </source>
</evidence>
<comment type="subcellular location">
    <subcellularLocation>
        <location evidence="1">Cell inner membrane</location>
        <topology evidence="1">Multi-pass membrane protein</topology>
    </subcellularLocation>
</comment>
<dbReference type="GO" id="GO:0005886">
    <property type="term" value="C:plasma membrane"/>
    <property type="evidence" value="ECO:0007669"/>
    <property type="project" value="UniProtKB-SubCell"/>
</dbReference>
<evidence type="ECO:0000313" key="19">
    <source>
        <dbReference type="EMBL" id="AJA44102.1"/>
    </source>
</evidence>
<evidence type="ECO:0000256" key="2">
    <source>
        <dbReference type="ARBA" id="ARBA00008883"/>
    </source>
</evidence>
<protein>
    <submittedName>
        <fullName evidence="19">Capsular exopolysaccharide family</fullName>
        <ecNumber evidence="19">2.7.10.-</ecNumber>
    </submittedName>
</protein>
<keyword evidence="3" id="KW-1003">Cell membrane</keyword>
<evidence type="ECO:0000256" key="5">
    <source>
        <dbReference type="ARBA" id="ARBA00022679"/>
    </source>
</evidence>
<evidence type="ECO:0000256" key="8">
    <source>
        <dbReference type="ARBA" id="ARBA00022777"/>
    </source>
</evidence>
<evidence type="ECO:0000256" key="4">
    <source>
        <dbReference type="ARBA" id="ARBA00022519"/>
    </source>
</evidence>
<dbReference type="PANTHER" id="PTHR32309:SF32">
    <property type="entry name" value="TYROSINE-PROTEIN KINASE ETK-RELATED"/>
    <property type="match status" value="1"/>
</dbReference>
<evidence type="ECO:0000256" key="14">
    <source>
        <dbReference type="SAM" id="Coils"/>
    </source>
</evidence>
<comment type="similarity">
    <text evidence="2">Belongs to the etk/wzc family.</text>
</comment>
<sequence>MATNNTDKLTSTYDEIDLLGLFYELIDKWKIIVTITCITTFLGILYVIFATPIYKADALVQIEQKVGNSLFKDFSSVLTGDKPTSTTEIELIRSRMIIGKTINDLSLDVEIKEVFFPIFGKGLARILGSNNQIALTRYNVAKELYDIPLELRVIDNNHYAIFNGNEEFLKGTVGEYASNQYVSLLVSDIKAKPNTKFKITKHSYLKTINTILDNLSITDKGKDSGMLELSLIGEDPAHIQSILAQICNNYLSQDVEHKSEEAAKSLQFLKTQLPRIRAELDDSENKLNEFRQKNDSIDLSLEAKSVLDTSVQLEAQLNELTFKEAEVSKLYTKEHPAYRALLEKRQTLINERSKLGEKISFLPQTQQEILRLTRDVKANNEIYIQLLNKQQELNISQASTVGNVRIIDNALTQPESVQPKKFLIVSVAFLLGLILSSGTIIVVLILRKTIDSVEQLEDIGLNVYASIPVSEWQSKQNRISKRNKHGRKHKNVRARQLVSVGSPSDFSVEALRSLRTSLHFAMMEAKNNILAISGCSPNIGKTFVTTNLAVVIADLNKKVLLIDADMRKGYLHELMNVKVKCGLSEYLSRRQNIDDIIHKTGINEHLDFIPRGEVPPNPSELLMYPRFKELLDWATQQYDMVLIDTPPVLAVTDACIAGQYAGTMMMVVRYGENTISEIELGLQRFEQNNINVKGAILNCVVRKTGSYYQYGYHYK</sequence>
<dbReference type="RefSeq" id="WP_039103426.1">
    <property type="nucleotide sequence ID" value="NZ_CP009056.1"/>
</dbReference>
<evidence type="ECO:0000256" key="6">
    <source>
        <dbReference type="ARBA" id="ARBA00022692"/>
    </source>
</evidence>
<name>A0A0A7RZQ7_FRIPE</name>
<evidence type="ECO:0000256" key="7">
    <source>
        <dbReference type="ARBA" id="ARBA00022741"/>
    </source>
</evidence>
<dbReference type="InterPro" id="IPR027417">
    <property type="entry name" value="P-loop_NTPase"/>
</dbReference>
<dbReference type="EC" id="2.7.10.-" evidence="19"/>
<dbReference type="FunFam" id="3.40.50.300:FF:000527">
    <property type="entry name" value="Tyrosine-protein kinase etk"/>
    <property type="match status" value="1"/>
</dbReference>
<dbReference type="InterPro" id="IPR003856">
    <property type="entry name" value="LPS_length_determ_N"/>
</dbReference>
<dbReference type="GO" id="GO:0004713">
    <property type="term" value="F:protein tyrosine kinase activity"/>
    <property type="evidence" value="ECO:0007669"/>
    <property type="project" value="UniProtKB-KW"/>
</dbReference>
<keyword evidence="6 15" id="KW-0812">Transmembrane</keyword>
<dbReference type="Gene3D" id="3.40.50.300">
    <property type="entry name" value="P-loop containing nucleotide triphosphate hydrolases"/>
    <property type="match status" value="1"/>
</dbReference>
<dbReference type="SUPFAM" id="SSF52540">
    <property type="entry name" value="P-loop containing nucleoside triphosphate hydrolases"/>
    <property type="match status" value="1"/>
</dbReference>
<evidence type="ECO:0000256" key="3">
    <source>
        <dbReference type="ARBA" id="ARBA00022475"/>
    </source>
</evidence>
<dbReference type="EMBL" id="CP009056">
    <property type="protein sequence ID" value="AJA44102.1"/>
    <property type="molecule type" value="Genomic_DNA"/>
</dbReference>
<evidence type="ECO:0000256" key="11">
    <source>
        <dbReference type="ARBA" id="ARBA00023136"/>
    </source>
</evidence>
<keyword evidence="8" id="KW-0418">Kinase</keyword>
<keyword evidence="20" id="KW-1185">Reference proteome</keyword>
<dbReference type="STRING" id="1267021.FPB0191_00258"/>
<dbReference type="Pfam" id="PF13614">
    <property type="entry name" value="AAA_31"/>
    <property type="match status" value="1"/>
</dbReference>
<evidence type="ECO:0000256" key="13">
    <source>
        <dbReference type="ARBA" id="ARBA00053015"/>
    </source>
</evidence>
<dbReference type="Proteomes" id="UP000030901">
    <property type="component" value="Chromosome"/>
</dbReference>
<evidence type="ECO:0000259" key="18">
    <source>
        <dbReference type="Pfam" id="PF13807"/>
    </source>
</evidence>
<dbReference type="PANTHER" id="PTHR32309">
    <property type="entry name" value="TYROSINE-PROTEIN KINASE"/>
    <property type="match status" value="1"/>
</dbReference>
<dbReference type="AlphaFoldDB" id="A0A0A7RZQ7"/>
<keyword evidence="12" id="KW-0829">Tyrosine-protein kinase</keyword>
<dbReference type="InterPro" id="IPR005702">
    <property type="entry name" value="Wzc-like_C"/>
</dbReference>
<reference evidence="19 20" key="1">
    <citation type="journal article" date="2014" name="Appl. Environ. Microbiol.">
        <title>Gut symbionts from distinct hosts exhibit genotoxic activity via divergent colibactin biosynthetic pathways.</title>
        <authorList>
            <person name="Engel P."/>
            <person name="Vizcaino M.I."/>
            <person name="Crawford J.M."/>
        </authorList>
    </citation>
    <scope>NUCLEOTIDE SEQUENCE [LARGE SCALE GENOMIC DNA]</scope>
    <source>
        <strain evidence="19 20">PEB0191</strain>
    </source>
</reference>
<organism evidence="19 20">
    <name type="scientific">Frischella perrara</name>
    <dbReference type="NCBI Taxonomy" id="1267021"/>
    <lineage>
        <taxon>Bacteria</taxon>
        <taxon>Pseudomonadati</taxon>
        <taxon>Pseudomonadota</taxon>
        <taxon>Gammaproteobacteria</taxon>
        <taxon>Orbales</taxon>
        <taxon>Orbaceae</taxon>
        <taxon>Frischella</taxon>
    </lineage>
</organism>
<dbReference type="InterPro" id="IPR032807">
    <property type="entry name" value="GNVR"/>
</dbReference>
<dbReference type="GO" id="GO:0042802">
    <property type="term" value="F:identical protein binding"/>
    <property type="evidence" value="ECO:0007669"/>
    <property type="project" value="UniProtKB-ARBA"/>
</dbReference>
<keyword evidence="11 15" id="KW-0472">Membrane</keyword>
<feature type="domain" description="Tyrosine-protein kinase G-rich" evidence="18">
    <location>
        <begin position="364"/>
        <end position="442"/>
    </location>
</feature>
<comment type="catalytic activity">
    <reaction evidence="13">
        <text>L-tyrosyl-[protein] + ATP = O-phospho-L-tyrosyl-[protein] + ADP + H(+)</text>
        <dbReference type="Rhea" id="RHEA:10596"/>
        <dbReference type="Rhea" id="RHEA-COMP:10136"/>
        <dbReference type="Rhea" id="RHEA-COMP:20101"/>
        <dbReference type="ChEBI" id="CHEBI:15378"/>
        <dbReference type="ChEBI" id="CHEBI:30616"/>
        <dbReference type="ChEBI" id="CHEBI:46858"/>
        <dbReference type="ChEBI" id="CHEBI:61978"/>
        <dbReference type="ChEBI" id="CHEBI:456216"/>
    </reaction>
</comment>
<dbReference type="Pfam" id="PF13807">
    <property type="entry name" value="GNVR"/>
    <property type="match status" value="1"/>
</dbReference>
<dbReference type="KEGG" id="fpp:FPB0191_00258"/>
<keyword evidence="5 19" id="KW-0808">Transferase</keyword>